<reference evidence="3 4" key="1">
    <citation type="submission" date="2017-05" db="EMBL/GenBank/DDBJ databases">
        <authorList>
            <person name="Varghese N."/>
            <person name="Submissions S."/>
        </authorList>
    </citation>
    <scope>NUCLEOTIDE SEQUENCE [LARGE SCALE GENOMIC DNA]</scope>
    <source>
        <strain evidence="3 4">DSM 21342</strain>
    </source>
</reference>
<dbReference type="PROSITE" id="PS51257">
    <property type="entry name" value="PROKAR_LIPOPROTEIN"/>
    <property type="match status" value="1"/>
</dbReference>
<name>A0A521CBJ1_9SPHI</name>
<evidence type="ECO:0000256" key="1">
    <source>
        <dbReference type="SAM" id="SignalP"/>
    </source>
</evidence>
<protein>
    <submittedName>
        <fullName evidence="3">CHRD domain-containing protein</fullName>
    </submittedName>
</protein>
<dbReference type="AlphaFoldDB" id="A0A521CBJ1"/>
<sequence length="166" mass="17404">MKKTINFFESNARLIAFIAIVALSSLLACSSNNNDMPTPTVTPILYSATFVKTDANVITSATGTFTSTLDPSTRVLTYTVTWSNLTGNPIEMHFHDAGPIIIPVTGFTSAISGSYSGTATFTAEQVVDLGAGKIYFNIHTPNYPSGEILAALTTTGGTPAPGTPGY</sequence>
<organism evidence="3 4">
    <name type="scientific">Solitalea koreensis</name>
    <dbReference type="NCBI Taxonomy" id="543615"/>
    <lineage>
        <taxon>Bacteria</taxon>
        <taxon>Pseudomonadati</taxon>
        <taxon>Bacteroidota</taxon>
        <taxon>Sphingobacteriia</taxon>
        <taxon>Sphingobacteriales</taxon>
        <taxon>Sphingobacteriaceae</taxon>
        <taxon>Solitalea</taxon>
    </lineage>
</organism>
<gene>
    <name evidence="3" type="ORF">SAMN06265350_103325</name>
</gene>
<dbReference type="InterPro" id="IPR010895">
    <property type="entry name" value="CHRD"/>
</dbReference>
<proteinExistence type="predicted"/>
<dbReference type="RefSeq" id="WP_142602764.1">
    <property type="nucleotide sequence ID" value="NZ_FXSZ01000003.1"/>
</dbReference>
<dbReference type="OrthoDB" id="571052at2"/>
<accession>A0A521CBJ1</accession>
<feature type="chain" id="PRO_5021799408" evidence="1">
    <location>
        <begin position="34"/>
        <end position="166"/>
    </location>
</feature>
<evidence type="ECO:0000259" key="2">
    <source>
        <dbReference type="SMART" id="SM00754"/>
    </source>
</evidence>
<keyword evidence="1" id="KW-0732">Signal</keyword>
<dbReference type="SMART" id="SM00754">
    <property type="entry name" value="CHRD"/>
    <property type="match status" value="1"/>
</dbReference>
<feature type="signal peptide" evidence="1">
    <location>
        <begin position="1"/>
        <end position="33"/>
    </location>
</feature>
<dbReference type="EMBL" id="FXSZ01000003">
    <property type="protein sequence ID" value="SMO56130.1"/>
    <property type="molecule type" value="Genomic_DNA"/>
</dbReference>
<dbReference type="Pfam" id="PF07452">
    <property type="entry name" value="CHRD"/>
    <property type="match status" value="1"/>
</dbReference>
<dbReference type="Proteomes" id="UP000315971">
    <property type="component" value="Unassembled WGS sequence"/>
</dbReference>
<feature type="domain" description="CHRD" evidence="2">
    <location>
        <begin position="40"/>
        <end position="154"/>
    </location>
</feature>
<keyword evidence="4" id="KW-1185">Reference proteome</keyword>
<evidence type="ECO:0000313" key="4">
    <source>
        <dbReference type="Proteomes" id="UP000315971"/>
    </source>
</evidence>
<evidence type="ECO:0000313" key="3">
    <source>
        <dbReference type="EMBL" id="SMO56130.1"/>
    </source>
</evidence>